<dbReference type="GeneID" id="108739450"/>
<keyword evidence="3 6" id="KW-0378">Hydrolase</keyword>
<dbReference type="Pfam" id="PF00135">
    <property type="entry name" value="COesterase"/>
    <property type="match status" value="1"/>
</dbReference>
<evidence type="ECO:0000313" key="9">
    <source>
        <dbReference type="RefSeq" id="XP_018328850.1"/>
    </source>
</evidence>
<dbReference type="KEGG" id="apln:108739450"/>
<dbReference type="PROSITE" id="PS00941">
    <property type="entry name" value="CARBOXYLESTERASE_B_2"/>
    <property type="match status" value="1"/>
</dbReference>
<dbReference type="STRING" id="224129.A0A1W4X939"/>
<dbReference type="GO" id="GO:0052689">
    <property type="term" value="F:carboxylic ester hydrolase activity"/>
    <property type="evidence" value="ECO:0007669"/>
    <property type="project" value="UniProtKB-KW"/>
</dbReference>
<dbReference type="OrthoDB" id="6846267at2759"/>
<proteinExistence type="inferred from homology"/>
<evidence type="ECO:0000256" key="2">
    <source>
        <dbReference type="ARBA" id="ARBA00022487"/>
    </source>
</evidence>
<evidence type="ECO:0000256" key="6">
    <source>
        <dbReference type="RuleBase" id="RU361235"/>
    </source>
</evidence>
<feature type="signal peptide" evidence="6">
    <location>
        <begin position="1"/>
        <end position="20"/>
    </location>
</feature>
<sequence>MLLNYLSSILLAYVLHVSKASIISVETQYGIVGGFPKISADGRKYIAFEGIPYAKPPLGSLRFEPPKPFGKWNGVLTANITYLCSQVLYLPHGLQMGQEDCLYLNVYIPKSKINQNSKMPVVVNFHGGSFMMLGPKVAAGELYIMDRDVIYVNMNYRLGVFGFLSTEDEVVPGNMGLKDQNLALRWVKENIDAFGGNPDSITIVGVSAGAASVHYHYISPLSKGLFARGISQSGSVFNMWALVKNPAKNFKTLGNLLKCPEGTREIVNCLKKLPVNEILTAEKKLFKVLETFPPTLFGPVVEKGENSFLPDHPYKLLAAGQMEHVPWINSYVKDEGIFMFLPFVYLNKVHELDRHWEEMAPYTLYFEETAKSSDWRKIARDLRSYYLGDTKITKTNTKIIKLFTDRYFLYDGLEALKLHANNSQAPVYFYRYFYDDGKGMFGVKGVSHGDDAKLTFNPIMMPRKLASPTSEVKAMLLDLIYEYATKGTPTLNGEEMPVFKGSTEDLVVNIFSSTNITRTPLGEFDNQAFWDELPIIENKKLFQKRMG</sequence>
<keyword evidence="6" id="KW-0732">Signal</keyword>
<feature type="domain" description="Carboxylesterase type B" evidence="7">
    <location>
        <begin position="24"/>
        <end position="496"/>
    </location>
</feature>
<name>A0A1W4X939_AGRPL</name>
<gene>
    <name evidence="9" type="primary">LOC108739450</name>
</gene>
<dbReference type="Proteomes" id="UP000192223">
    <property type="component" value="Unplaced"/>
</dbReference>
<evidence type="ECO:0000259" key="7">
    <source>
        <dbReference type="Pfam" id="PF00135"/>
    </source>
</evidence>
<dbReference type="SUPFAM" id="SSF53474">
    <property type="entry name" value="alpha/beta-Hydrolases"/>
    <property type="match status" value="1"/>
</dbReference>
<dbReference type="InterPro" id="IPR019819">
    <property type="entry name" value="Carboxylesterase_B_CS"/>
</dbReference>
<feature type="chain" id="PRO_5010602797" description="Carboxylic ester hydrolase" evidence="6">
    <location>
        <begin position="21"/>
        <end position="547"/>
    </location>
</feature>
<keyword evidence="8" id="KW-1185">Reference proteome</keyword>
<comment type="similarity">
    <text evidence="1 6">Belongs to the type-B carboxylesterase/lipase family.</text>
</comment>
<reference evidence="9" key="1">
    <citation type="submission" date="2025-08" db="UniProtKB">
        <authorList>
            <consortium name="RefSeq"/>
        </authorList>
    </citation>
    <scope>IDENTIFICATION</scope>
    <source>
        <tissue evidence="9">Entire body</tissue>
    </source>
</reference>
<dbReference type="InterPro" id="IPR019826">
    <property type="entry name" value="Carboxylesterase_B_AS"/>
</dbReference>
<dbReference type="AlphaFoldDB" id="A0A1W4X939"/>
<evidence type="ECO:0000256" key="1">
    <source>
        <dbReference type="ARBA" id="ARBA00005964"/>
    </source>
</evidence>
<dbReference type="EC" id="3.1.1.-" evidence="6"/>
<dbReference type="InterPro" id="IPR050309">
    <property type="entry name" value="Type-B_Carboxylest/Lipase"/>
</dbReference>
<evidence type="ECO:0000256" key="5">
    <source>
        <dbReference type="ARBA" id="ARBA00023180"/>
    </source>
</evidence>
<keyword evidence="2" id="KW-0719">Serine esterase</keyword>
<evidence type="ECO:0000256" key="3">
    <source>
        <dbReference type="ARBA" id="ARBA00022801"/>
    </source>
</evidence>
<keyword evidence="4" id="KW-1015">Disulfide bond</keyword>
<dbReference type="InParanoid" id="A0A1W4X939"/>
<dbReference type="RefSeq" id="XP_018328850.1">
    <property type="nucleotide sequence ID" value="XM_018473348.2"/>
</dbReference>
<organism evidence="8 9">
    <name type="scientific">Agrilus planipennis</name>
    <name type="common">Emerald ash borer</name>
    <name type="synonym">Agrilus marcopoli</name>
    <dbReference type="NCBI Taxonomy" id="224129"/>
    <lineage>
        <taxon>Eukaryota</taxon>
        <taxon>Metazoa</taxon>
        <taxon>Ecdysozoa</taxon>
        <taxon>Arthropoda</taxon>
        <taxon>Hexapoda</taxon>
        <taxon>Insecta</taxon>
        <taxon>Pterygota</taxon>
        <taxon>Neoptera</taxon>
        <taxon>Endopterygota</taxon>
        <taxon>Coleoptera</taxon>
        <taxon>Polyphaga</taxon>
        <taxon>Elateriformia</taxon>
        <taxon>Buprestoidea</taxon>
        <taxon>Buprestidae</taxon>
        <taxon>Agrilinae</taxon>
        <taxon>Agrilus</taxon>
    </lineage>
</organism>
<dbReference type="Gene3D" id="3.40.50.1820">
    <property type="entry name" value="alpha/beta hydrolase"/>
    <property type="match status" value="1"/>
</dbReference>
<accession>A0A1W4X939</accession>
<keyword evidence="5" id="KW-0325">Glycoprotein</keyword>
<protein>
    <recommendedName>
        <fullName evidence="6">Carboxylic ester hydrolase</fullName>
        <ecNumber evidence="6">3.1.1.-</ecNumber>
    </recommendedName>
</protein>
<dbReference type="InterPro" id="IPR029058">
    <property type="entry name" value="AB_hydrolase_fold"/>
</dbReference>
<evidence type="ECO:0000313" key="8">
    <source>
        <dbReference type="Proteomes" id="UP000192223"/>
    </source>
</evidence>
<dbReference type="InterPro" id="IPR002018">
    <property type="entry name" value="CarbesteraseB"/>
</dbReference>
<evidence type="ECO:0000256" key="4">
    <source>
        <dbReference type="ARBA" id="ARBA00023157"/>
    </source>
</evidence>
<dbReference type="PROSITE" id="PS00122">
    <property type="entry name" value="CARBOXYLESTERASE_B_1"/>
    <property type="match status" value="1"/>
</dbReference>
<dbReference type="PANTHER" id="PTHR11559">
    <property type="entry name" value="CARBOXYLESTERASE"/>
    <property type="match status" value="1"/>
</dbReference>